<dbReference type="Gene3D" id="3.30.379.10">
    <property type="entry name" value="Chitobiase/beta-hexosaminidase domain 2-like"/>
    <property type="match status" value="1"/>
</dbReference>
<gene>
    <name evidence="3" type="ORF">CA54_21760</name>
</gene>
<evidence type="ECO:0000256" key="1">
    <source>
        <dbReference type="ARBA" id="ARBA00022801"/>
    </source>
</evidence>
<protein>
    <recommendedName>
        <fullName evidence="5">Alpha glucuronidase N-terminal domain-containing protein</fullName>
    </recommendedName>
</protein>
<keyword evidence="1" id="KW-0378">Hydrolase</keyword>
<evidence type="ECO:0008006" key="5">
    <source>
        <dbReference type="Google" id="ProtNLM"/>
    </source>
</evidence>
<proteinExistence type="predicted"/>
<dbReference type="OrthoDB" id="5136785at2"/>
<dbReference type="InterPro" id="IPR029018">
    <property type="entry name" value="Hex-like_dom2"/>
</dbReference>
<feature type="chain" id="PRO_5022875762" description="Alpha glucuronidase N-terminal domain-containing protein" evidence="2">
    <location>
        <begin position="22"/>
        <end position="688"/>
    </location>
</feature>
<comment type="caution">
    <text evidence="3">The sequence shown here is derived from an EMBL/GenBank/DDBJ whole genome shotgun (WGS) entry which is preliminary data.</text>
</comment>
<sequence precursor="true">MRKTLYMVVALYFLCAGRVDAATETMALIAPGEAAPVIVIGKNASEAERYAADEMSVHLELITGRRIEILHDQQKSIDNVKVIALGQSKLTDDESIAELNVEQYVIDIQPQRLVIVGGRRPASPGRPARDSGTLYGVYEFLESLGVRWYRPEPWGAHIPKMTEIKLPEGKTISSIPPFQTRSTMGGGMSYSREETRKDIELAQIWAVRNRTNSGYGSPSIGVRFGGMEQHETGRHNWPYLIPASEYFEEHPEYFALVDGERVPYDHCVGNPEVQRIFAKKLIARAKANPELSSLSVEPSDARGGACQCDLCLALDEPRNPRAGGRVSNRVSRLGNLVAQMVAQEAPWLEVQWLAYSNHTAAPSNVDKLQPNAQIMLCPINGWDDWRKPLLDKSNRHNALFVQMAKDWAALEPAGLTTFLYYNGYGWPGPLPITRTLADRMRNYRELGIRGHYLPAAVSWGPAGLDFYMYTRLVWNPDLDIDAELDLYYQNYYGDAAQPMKAYHERLMMALKDNPYHVFSGGRGMHMLFTPKLVKELGGYMDKAQALVMGKSLYERRLYGVWAGYDFSRRISELLALKKRTGTVSVKVSEDKQSELPPDLARPAFVGGGSYYQSAEAEEAYRDLVRWMRSVNQDDPVFDMKNKPQDDAAEIIYAKRGQNFGAPFLHYLPSDVLIGLHQSMREEDLLKDF</sequence>
<dbReference type="GO" id="GO:0016787">
    <property type="term" value="F:hydrolase activity"/>
    <property type="evidence" value="ECO:0007669"/>
    <property type="project" value="UniProtKB-KW"/>
</dbReference>
<dbReference type="PANTHER" id="PTHR47406:SF2">
    <property type="entry name" value="ALPHA GLUCURONIDASE N-TERMINAL DOMAIN-CONTAINING PROTEIN"/>
    <property type="match status" value="1"/>
</dbReference>
<keyword evidence="2" id="KW-0732">Signal</keyword>
<name>A0A5C6BPL8_9PLAN</name>
<dbReference type="Proteomes" id="UP000320735">
    <property type="component" value="Unassembled WGS sequence"/>
</dbReference>
<evidence type="ECO:0000256" key="2">
    <source>
        <dbReference type="SAM" id="SignalP"/>
    </source>
</evidence>
<evidence type="ECO:0000313" key="4">
    <source>
        <dbReference type="Proteomes" id="UP000320735"/>
    </source>
</evidence>
<feature type="signal peptide" evidence="2">
    <location>
        <begin position="1"/>
        <end position="21"/>
    </location>
</feature>
<organism evidence="3 4">
    <name type="scientific">Symmachiella macrocystis</name>
    <dbReference type="NCBI Taxonomy" id="2527985"/>
    <lineage>
        <taxon>Bacteria</taxon>
        <taxon>Pseudomonadati</taxon>
        <taxon>Planctomycetota</taxon>
        <taxon>Planctomycetia</taxon>
        <taxon>Planctomycetales</taxon>
        <taxon>Planctomycetaceae</taxon>
        <taxon>Symmachiella</taxon>
    </lineage>
</organism>
<keyword evidence="4" id="KW-1185">Reference proteome</keyword>
<dbReference type="PANTHER" id="PTHR47406">
    <property type="entry name" value="COAGULATION FACTOR 5/8 TYPE, C-TERMINAL"/>
    <property type="match status" value="1"/>
</dbReference>
<accession>A0A5C6BPL8</accession>
<evidence type="ECO:0000313" key="3">
    <source>
        <dbReference type="EMBL" id="TWU13341.1"/>
    </source>
</evidence>
<dbReference type="InterPro" id="IPR032287">
    <property type="entry name" value="DUF4838"/>
</dbReference>
<dbReference type="EMBL" id="SJPP01000001">
    <property type="protein sequence ID" value="TWU13341.1"/>
    <property type="molecule type" value="Genomic_DNA"/>
</dbReference>
<dbReference type="SUPFAM" id="SSF55545">
    <property type="entry name" value="beta-N-acetylhexosaminidase-like domain"/>
    <property type="match status" value="1"/>
</dbReference>
<dbReference type="AlphaFoldDB" id="A0A5C6BPL8"/>
<dbReference type="Pfam" id="PF16126">
    <property type="entry name" value="DUF4838"/>
    <property type="match status" value="1"/>
</dbReference>
<dbReference type="GO" id="GO:0005975">
    <property type="term" value="P:carbohydrate metabolic process"/>
    <property type="evidence" value="ECO:0007669"/>
    <property type="project" value="UniProtKB-ARBA"/>
</dbReference>
<reference evidence="3 4" key="1">
    <citation type="submission" date="2019-02" db="EMBL/GenBank/DDBJ databases">
        <title>Deep-cultivation of Planctomycetes and their phenomic and genomic characterization uncovers novel biology.</title>
        <authorList>
            <person name="Wiegand S."/>
            <person name="Jogler M."/>
            <person name="Boedeker C."/>
            <person name="Pinto D."/>
            <person name="Vollmers J."/>
            <person name="Rivas-Marin E."/>
            <person name="Kohn T."/>
            <person name="Peeters S.H."/>
            <person name="Heuer A."/>
            <person name="Rast P."/>
            <person name="Oberbeckmann S."/>
            <person name="Bunk B."/>
            <person name="Jeske O."/>
            <person name="Meyerdierks A."/>
            <person name="Storesund J.E."/>
            <person name="Kallscheuer N."/>
            <person name="Luecker S."/>
            <person name="Lage O.M."/>
            <person name="Pohl T."/>
            <person name="Merkel B.J."/>
            <person name="Hornburger P."/>
            <person name="Mueller R.-W."/>
            <person name="Bruemmer F."/>
            <person name="Labrenz M."/>
            <person name="Spormann A.M."/>
            <person name="Op Den Camp H."/>
            <person name="Overmann J."/>
            <person name="Amann R."/>
            <person name="Jetten M.S.M."/>
            <person name="Mascher T."/>
            <person name="Medema M.H."/>
            <person name="Devos D.P."/>
            <person name="Kaster A.-K."/>
            <person name="Ovreas L."/>
            <person name="Rohde M."/>
            <person name="Galperin M.Y."/>
            <person name="Jogler C."/>
        </authorList>
    </citation>
    <scope>NUCLEOTIDE SEQUENCE [LARGE SCALE GENOMIC DNA]</scope>
    <source>
        <strain evidence="3 4">CA54</strain>
    </source>
</reference>